<dbReference type="InterPro" id="IPR036388">
    <property type="entry name" value="WH-like_DNA-bd_sf"/>
</dbReference>
<dbReference type="PROSITE" id="PS50042">
    <property type="entry name" value="CNMP_BINDING_3"/>
    <property type="match status" value="1"/>
</dbReference>
<reference evidence="6 7" key="1">
    <citation type="submission" date="2019-03" db="EMBL/GenBank/DDBJ databases">
        <title>Genome sequence of Sphingomonas sp. 17J27-24.</title>
        <authorList>
            <person name="Kim M."/>
            <person name="Maeng S."/>
            <person name="Sathiyaraj S."/>
        </authorList>
    </citation>
    <scope>NUCLEOTIDE SEQUENCE [LARGE SCALE GENOMIC DNA]</scope>
    <source>
        <strain evidence="6 7">17J27-24</strain>
    </source>
</reference>
<feature type="domain" description="HTH crp-type" evidence="5">
    <location>
        <begin position="153"/>
        <end position="221"/>
    </location>
</feature>
<evidence type="ECO:0000256" key="3">
    <source>
        <dbReference type="ARBA" id="ARBA00023163"/>
    </source>
</evidence>
<keyword evidence="1" id="KW-0805">Transcription regulation</keyword>
<dbReference type="SUPFAM" id="SSF51206">
    <property type="entry name" value="cAMP-binding domain-like"/>
    <property type="match status" value="1"/>
</dbReference>
<evidence type="ECO:0000313" key="6">
    <source>
        <dbReference type="EMBL" id="TFI58337.1"/>
    </source>
</evidence>
<dbReference type="Gene3D" id="2.60.120.10">
    <property type="entry name" value="Jelly Rolls"/>
    <property type="match status" value="1"/>
</dbReference>
<dbReference type="Proteomes" id="UP000298213">
    <property type="component" value="Unassembled WGS sequence"/>
</dbReference>
<dbReference type="OrthoDB" id="7630420at2"/>
<comment type="caution">
    <text evidence="6">The sequence shown here is derived from an EMBL/GenBank/DDBJ whole genome shotgun (WGS) entry which is preliminary data.</text>
</comment>
<dbReference type="EMBL" id="SPDV01000017">
    <property type="protein sequence ID" value="TFI58337.1"/>
    <property type="molecule type" value="Genomic_DNA"/>
</dbReference>
<dbReference type="InterPro" id="IPR036390">
    <property type="entry name" value="WH_DNA-bd_sf"/>
</dbReference>
<proteinExistence type="predicted"/>
<dbReference type="GO" id="GO:0003677">
    <property type="term" value="F:DNA binding"/>
    <property type="evidence" value="ECO:0007669"/>
    <property type="project" value="UniProtKB-KW"/>
</dbReference>
<accession>A0A4Y8ZS72</accession>
<dbReference type="InterPro" id="IPR012318">
    <property type="entry name" value="HTH_CRP"/>
</dbReference>
<dbReference type="GO" id="GO:0006355">
    <property type="term" value="P:regulation of DNA-templated transcription"/>
    <property type="evidence" value="ECO:0007669"/>
    <property type="project" value="InterPro"/>
</dbReference>
<evidence type="ECO:0000313" key="7">
    <source>
        <dbReference type="Proteomes" id="UP000298213"/>
    </source>
</evidence>
<keyword evidence="3" id="KW-0804">Transcription</keyword>
<dbReference type="InterPro" id="IPR014710">
    <property type="entry name" value="RmlC-like_jellyroll"/>
</dbReference>
<dbReference type="CDD" id="cd00038">
    <property type="entry name" value="CAP_ED"/>
    <property type="match status" value="1"/>
</dbReference>
<organism evidence="6 7">
    <name type="scientific">Sphingomonas parva</name>
    <dbReference type="NCBI Taxonomy" id="2555898"/>
    <lineage>
        <taxon>Bacteria</taxon>
        <taxon>Pseudomonadati</taxon>
        <taxon>Pseudomonadota</taxon>
        <taxon>Alphaproteobacteria</taxon>
        <taxon>Sphingomonadales</taxon>
        <taxon>Sphingomonadaceae</taxon>
        <taxon>Sphingomonas</taxon>
    </lineage>
</organism>
<dbReference type="PROSITE" id="PS51063">
    <property type="entry name" value="HTH_CRP_2"/>
    <property type="match status" value="1"/>
</dbReference>
<dbReference type="Gene3D" id="1.10.10.10">
    <property type="entry name" value="Winged helix-like DNA-binding domain superfamily/Winged helix DNA-binding domain"/>
    <property type="match status" value="1"/>
</dbReference>
<feature type="domain" description="Cyclic nucleotide-binding" evidence="4">
    <location>
        <begin position="38"/>
        <end position="114"/>
    </location>
</feature>
<keyword evidence="2" id="KW-0238">DNA-binding</keyword>
<dbReference type="SUPFAM" id="SSF46785">
    <property type="entry name" value="Winged helix' DNA-binding domain"/>
    <property type="match status" value="1"/>
</dbReference>
<evidence type="ECO:0000259" key="4">
    <source>
        <dbReference type="PROSITE" id="PS50042"/>
    </source>
</evidence>
<evidence type="ECO:0000256" key="1">
    <source>
        <dbReference type="ARBA" id="ARBA00023015"/>
    </source>
</evidence>
<evidence type="ECO:0000259" key="5">
    <source>
        <dbReference type="PROSITE" id="PS51063"/>
    </source>
</evidence>
<name>A0A4Y8ZS72_9SPHN</name>
<evidence type="ECO:0000256" key="2">
    <source>
        <dbReference type="ARBA" id="ARBA00023125"/>
    </source>
</evidence>
<gene>
    <name evidence="6" type="ORF">E2493_10135</name>
</gene>
<dbReference type="InterPro" id="IPR018490">
    <property type="entry name" value="cNMP-bd_dom_sf"/>
</dbReference>
<dbReference type="SMART" id="SM00100">
    <property type="entry name" value="cNMP"/>
    <property type="match status" value="1"/>
</dbReference>
<dbReference type="Pfam" id="PF00027">
    <property type="entry name" value="cNMP_binding"/>
    <property type="match status" value="1"/>
</dbReference>
<protein>
    <submittedName>
        <fullName evidence="6">Crp/Fnr family transcriptional regulator</fullName>
    </submittedName>
</protein>
<dbReference type="AlphaFoldDB" id="A0A4Y8ZS72"/>
<keyword evidence="7" id="KW-1185">Reference proteome</keyword>
<dbReference type="Pfam" id="PF13545">
    <property type="entry name" value="HTH_Crp_2"/>
    <property type="match status" value="1"/>
</dbReference>
<dbReference type="InterPro" id="IPR000595">
    <property type="entry name" value="cNMP-bd_dom"/>
</dbReference>
<sequence length="228" mass="25282">MPASNPSALPAEARMLVTRVLACSAEVAEQVLRRGRLRRFPNRATILRQGDWLSLAFLLVLGRAHALLYSADGQVILLHEYRAGDLFGALGELEPVRQECDVLAVEEARALVLEAAELALLAQQHSCIGLALSRMLIRRLRQTTERMYERAALSAVGRVHAELLRQAREAADLTIRPAPILSELALRVATTRETASRAVNALERRGIIRRDADALIVVAPRRLEEMVF</sequence>